<gene>
    <name evidence="3" type="ORF">EB796_009954</name>
</gene>
<dbReference type="Proteomes" id="UP000593567">
    <property type="component" value="Unassembled WGS sequence"/>
</dbReference>
<dbReference type="PANTHER" id="PTHR10807:SF73">
    <property type="entry name" value="LD06050P"/>
    <property type="match status" value="1"/>
</dbReference>
<dbReference type="AlphaFoldDB" id="A0A7J7K0I7"/>
<dbReference type="GO" id="GO:0010507">
    <property type="term" value="P:negative regulation of autophagy"/>
    <property type="evidence" value="ECO:0007669"/>
    <property type="project" value="TreeGrafter"/>
</dbReference>
<dbReference type="InterPro" id="IPR010569">
    <property type="entry name" value="Myotubularin-like_Pase_dom"/>
</dbReference>
<evidence type="ECO:0000313" key="3">
    <source>
        <dbReference type="EMBL" id="KAF6031747.1"/>
    </source>
</evidence>
<dbReference type="InterPro" id="IPR029021">
    <property type="entry name" value="Prot-tyrosine_phosphatase-like"/>
</dbReference>
<dbReference type="Pfam" id="PF06602">
    <property type="entry name" value="Myotub-related"/>
    <property type="match status" value="1"/>
</dbReference>
<dbReference type="PROSITE" id="PS51339">
    <property type="entry name" value="PPASE_MYOTUBULARIN"/>
    <property type="match status" value="1"/>
</dbReference>
<accession>A0A7J7K0I7</accession>
<reference evidence="3" key="1">
    <citation type="submission" date="2020-06" db="EMBL/GenBank/DDBJ databases">
        <title>Draft genome of Bugula neritina, a colonial animal packing powerful symbionts and potential medicines.</title>
        <authorList>
            <person name="Rayko M."/>
        </authorList>
    </citation>
    <scope>NUCLEOTIDE SEQUENCE [LARGE SCALE GENOMIC DNA]</scope>
    <source>
        <strain evidence="3">Kwan_BN1</strain>
    </source>
</reference>
<comment type="caution">
    <text evidence="3">The sequence shown here is derived from an EMBL/GenBank/DDBJ whole genome shotgun (WGS) entry which is preliminary data.</text>
</comment>
<dbReference type="GO" id="GO:0046856">
    <property type="term" value="P:phosphatidylinositol dephosphorylation"/>
    <property type="evidence" value="ECO:0007669"/>
    <property type="project" value="TreeGrafter"/>
</dbReference>
<organism evidence="3 4">
    <name type="scientific">Bugula neritina</name>
    <name type="common">Brown bryozoan</name>
    <name type="synonym">Sertularia neritina</name>
    <dbReference type="NCBI Taxonomy" id="10212"/>
    <lineage>
        <taxon>Eukaryota</taxon>
        <taxon>Metazoa</taxon>
        <taxon>Spiralia</taxon>
        <taxon>Lophotrochozoa</taxon>
        <taxon>Bryozoa</taxon>
        <taxon>Gymnolaemata</taxon>
        <taxon>Cheilostomatida</taxon>
        <taxon>Flustrina</taxon>
        <taxon>Buguloidea</taxon>
        <taxon>Bugulidae</taxon>
        <taxon>Bugula</taxon>
    </lineage>
</organism>
<protein>
    <submittedName>
        <fullName evidence="3">MTMR9</fullName>
    </submittedName>
</protein>
<name>A0A7J7K0I7_BUGNE</name>
<proteinExistence type="inferred from homology"/>
<keyword evidence="4" id="KW-1185">Reference proteome</keyword>
<dbReference type="EMBL" id="VXIV02001571">
    <property type="protein sequence ID" value="KAF6031747.1"/>
    <property type="molecule type" value="Genomic_DNA"/>
</dbReference>
<dbReference type="GO" id="GO:0019903">
    <property type="term" value="F:protein phosphatase binding"/>
    <property type="evidence" value="ECO:0007669"/>
    <property type="project" value="TreeGrafter"/>
</dbReference>
<dbReference type="GO" id="GO:0005737">
    <property type="term" value="C:cytoplasm"/>
    <property type="evidence" value="ECO:0007669"/>
    <property type="project" value="TreeGrafter"/>
</dbReference>
<dbReference type="InterPro" id="IPR030564">
    <property type="entry name" value="Myotubularin"/>
</dbReference>
<evidence type="ECO:0000259" key="2">
    <source>
        <dbReference type="PROSITE" id="PS51339"/>
    </source>
</evidence>
<feature type="domain" description="Myotubularin phosphatase" evidence="2">
    <location>
        <begin position="63"/>
        <end position="229"/>
    </location>
</feature>
<sequence>MKGPNTILLYCKDFQIVSLTFPPSSSGDCAKVASSINKLSNIVDVPLSYPFYYTNQFPILEDGWLAFTLHSEFAKYTNKADFRITDINRNFQVCSSYSSQVLVPKSVEDEVVCKAASHRQSNRFPVLSYIHKATGTYLARASQIISTKRCKEDEALLNAYVLPGKKAFIVDIRTYSSGRPTRGKESESNYPLWKYIFRPVQKWQALQDSFTSLIDGCISMPSTYQYNVL</sequence>
<dbReference type="SUPFAM" id="SSF52799">
    <property type="entry name" value="(Phosphotyrosine protein) phosphatases II"/>
    <property type="match status" value="1"/>
</dbReference>
<evidence type="ECO:0000313" key="4">
    <source>
        <dbReference type="Proteomes" id="UP000593567"/>
    </source>
</evidence>
<dbReference type="OrthoDB" id="271628at2759"/>
<evidence type="ECO:0000256" key="1">
    <source>
        <dbReference type="ARBA" id="ARBA00007471"/>
    </source>
</evidence>
<comment type="similarity">
    <text evidence="1">Belongs to the protein-tyrosine phosphatase family. Non-receptor class myotubularin subfamily.</text>
</comment>
<dbReference type="PANTHER" id="PTHR10807">
    <property type="entry name" value="MYOTUBULARIN-RELATED"/>
    <property type="match status" value="1"/>
</dbReference>